<dbReference type="PANTHER" id="PTHR30576">
    <property type="entry name" value="COLANIC BIOSYNTHESIS UDP-GLUCOSE LIPID CARRIER TRANSFERASE"/>
    <property type="match status" value="1"/>
</dbReference>
<evidence type="ECO:0000256" key="7">
    <source>
        <dbReference type="SAM" id="Phobius"/>
    </source>
</evidence>
<feature type="transmembrane region" description="Helical" evidence="7">
    <location>
        <begin position="22"/>
        <end position="43"/>
    </location>
</feature>
<dbReference type="InterPro" id="IPR017475">
    <property type="entry name" value="EPS_sugar_tfrase"/>
</dbReference>
<evidence type="ECO:0000256" key="2">
    <source>
        <dbReference type="ARBA" id="ARBA00006464"/>
    </source>
</evidence>
<keyword evidence="4 7" id="KW-0812">Transmembrane</keyword>
<reference evidence="11" key="1">
    <citation type="submission" date="2016-11" db="EMBL/GenBank/DDBJ databases">
        <authorList>
            <person name="Varghese N."/>
            <person name="Submissions S."/>
        </authorList>
    </citation>
    <scope>NUCLEOTIDE SEQUENCE [LARGE SCALE GENOMIC DNA]</scope>
    <source>
        <strain evidence="11">DSM 19729</strain>
    </source>
</reference>
<feature type="transmembrane region" description="Helical" evidence="7">
    <location>
        <begin position="55"/>
        <end position="74"/>
    </location>
</feature>
<dbReference type="GO" id="GO:0016020">
    <property type="term" value="C:membrane"/>
    <property type="evidence" value="ECO:0007669"/>
    <property type="project" value="UniProtKB-SubCell"/>
</dbReference>
<evidence type="ECO:0000256" key="1">
    <source>
        <dbReference type="ARBA" id="ARBA00004141"/>
    </source>
</evidence>
<dbReference type="EMBL" id="FQWO01000008">
    <property type="protein sequence ID" value="SHH15153.1"/>
    <property type="molecule type" value="Genomic_DNA"/>
</dbReference>
<evidence type="ECO:0000313" key="9">
    <source>
        <dbReference type="EMBL" id="PRZ20060.1"/>
    </source>
</evidence>
<evidence type="ECO:0000256" key="6">
    <source>
        <dbReference type="ARBA" id="ARBA00023136"/>
    </source>
</evidence>
<keyword evidence="5 7" id="KW-1133">Transmembrane helix</keyword>
<dbReference type="PANTHER" id="PTHR30576:SF0">
    <property type="entry name" value="UNDECAPRENYL-PHOSPHATE N-ACETYLGALACTOSAMINYL 1-PHOSPHATE TRANSFERASE-RELATED"/>
    <property type="match status" value="1"/>
</dbReference>
<evidence type="ECO:0000313" key="11">
    <source>
        <dbReference type="Proteomes" id="UP000184384"/>
    </source>
</evidence>
<name>A0A1M5QNH8_9FLAO</name>
<evidence type="ECO:0000256" key="5">
    <source>
        <dbReference type="ARBA" id="ARBA00022989"/>
    </source>
</evidence>
<dbReference type="Proteomes" id="UP000237771">
    <property type="component" value="Unassembled WGS sequence"/>
</dbReference>
<organism evidence="10 11">
    <name type="scientific">Flavobacterium granuli</name>
    <dbReference type="NCBI Taxonomy" id="280093"/>
    <lineage>
        <taxon>Bacteria</taxon>
        <taxon>Pseudomonadati</taxon>
        <taxon>Bacteroidota</taxon>
        <taxon>Flavobacteriia</taxon>
        <taxon>Flavobacteriales</taxon>
        <taxon>Flavobacteriaceae</taxon>
        <taxon>Flavobacterium</taxon>
    </lineage>
</organism>
<dbReference type="NCBIfam" id="TIGR03025">
    <property type="entry name" value="EPS_sugtrans"/>
    <property type="match status" value="1"/>
</dbReference>
<keyword evidence="3 10" id="KW-0808">Transferase</keyword>
<feature type="transmembrane region" description="Helical" evidence="7">
    <location>
        <begin position="116"/>
        <end position="135"/>
    </location>
</feature>
<gene>
    <name evidence="9" type="ORF">BC624_11320</name>
    <name evidence="10" type="ORF">SAMN05443373_10855</name>
</gene>
<reference evidence="10" key="2">
    <citation type="submission" date="2016-11" db="EMBL/GenBank/DDBJ databases">
        <authorList>
            <person name="Jaros S."/>
            <person name="Januszkiewicz K."/>
            <person name="Wedrychowicz H."/>
        </authorList>
    </citation>
    <scope>NUCLEOTIDE SEQUENCE [LARGE SCALE GENOMIC DNA]</scope>
    <source>
        <strain evidence="10">DSM 19729</strain>
    </source>
</reference>
<proteinExistence type="inferred from homology"/>
<dbReference type="AlphaFoldDB" id="A0A1M5QNH8"/>
<protein>
    <submittedName>
        <fullName evidence="10">Exopolysaccharide biosynthesis polyprenyl glycosylphosphotransferase</fullName>
    </submittedName>
</protein>
<keyword evidence="6 7" id="KW-0472">Membrane</keyword>
<dbReference type="Pfam" id="PF02397">
    <property type="entry name" value="Bac_transf"/>
    <property type="match status" value="1"/>
</dbReference>
<dbReference type="Proteomes" id="UP000184384">
    <property type="component" value="Unassembled WGS sequence"/>
</dbReference>
<evidence type="ECO:0000259" key="8">
    <source>
        <dbReference type="Pfam" id="PF02397"/>
    </source>
</evidence>
<comment type="subcellular location">
    <subcellularLocation>
        <location evidence="1">Membrane</location>
        <topology evidence="1">Multi-pass membrane protein</topology>
    </subcellularLocation>
</comment>
<evidence type="ECO:0000256" key="4">
    <source>
        <dbReference type="ARBA" id="ARBA00022692"/>
    </source>
</evidence>
<feature type="domain" description="Bacterial sugar transferase" evidence="8">
    <location>
        <begin position="283"/>
        <end position="464"/>
    </location>
</feature>
<keyword evidence="12" id="KW-1185">Reference proteome</keyword>
<dbReference type="STRING" id="280093.SAMN05443373_10855"/>
<dbReference type="InterPro" id="IPR003362">
    <property type="entry name" value="Bact_transf"/>
</dbReference>
<sequence length="469" mass="54436">MDSNAKIVSNSKMYFEISERRILLRLFDVIFVLLSLYCVQSQFEISYLEFSVSNFYWTVVLGVYLLFFGSIFEMYNLQVASNEFQVLKSTVLTVSTTVLVYLLTPVFSPTLPTTRIQILLFYGIVLISLVLWRLFYVRFLASNRFVQNVVLICEKEQLQELILGLQNIDPHYKIIAYVNMDTIEDFVNHDYVQQIEKNSLVSFVEKYGVSEVVVASQKTEGITSELYQQLLQLLESGKSIREYTQVYESKTHRIPMQYMARDFYRFFPFSRSNSNKLYLSIVRFFEVLLSIIGILLGALLLPLVLLGNCIGNRGALMYIQERVGKDGTVFNIYKLRTMVQDAESNGAVFAVANDVRVTRFGSFLRKTRIDEFPQFYNILKGDMAIIGPRPERPCFVNKIAELMPFYETRHVIKPGLSGWAQVNYSYGENIQDSLIKLQYDLYYIKHRSMYLDLNISLRTITTVLFCRGQ</sequence>
<dbReference type="EMBL" id="PVUB01000013">
    <property type="protein sequence ID" value="PRZ20060.1"/>
    <property type="molecule type" value="Genomic_DNA"/>
</dbReference>
<feature type="transmembrane region" description="Helical" evidence="7">
    <location>
        <begin position="86"/>
        <end position="104"/>
    </location>
</feature>
<dbReference type="GO" id="GO:0016780">
    <property type="term" value="F:phosphotransferase activity, for other substituted phosphate groups"/>
    <property type="evidence" value="ECO:0007669"/>
    <property type="project" value="TreeGrafter"/>
</dbReference>
<comment type="similarity">
    <text evidence="2">Belongs to the bacterial sugar transferase family.</text>
</comment>
<evidence type="ECO:0000256" key="3">
    <source>
        <dbReference type="ARBA" id="ARBA00022679"/>
    </source>
</evidence>
<accession>A0A1M5QNH8</accession>
<reference evidence="9 12" key="3">
    <citation type="submission" date="2018-03" db="EMBL/GenBank/DDBJ databases">
        <title>Genomic Encyclopedia of Archaeal and Bacterial Type Strains, Phase II (KMG-II): from individual species to whole genera.</title>
        <authorList>
            <person name="Goeker M."/>
        </authorList>
    </citation>
    <scope>NUCLEOTIDE SEQUENCE [LARGE SCALE GENOMIC DNA]</scope>
    <source>
        <strain evidence="9 12">DSM 17797</strain>
    </source>
</reference>
<evidence type="ECO:0000313" key="12">
    <source>
        <dbReference type="Proteomes" id="UP000237771"/>
    </source>
</evidence>
<feature type="transmembrane region" description="Helical" evidence="7">
    <location>
        <begin position="281"/>
        <end position="305"/>
    </location>
</feature>
<evidence type="ECO:0000313" key="10">
    <source>
        <dbReference type="EMBL" id="SHH15153.1"/>
    </source>
</evidence>